<dbReference type="EMBL" id="ML178814">
    <property type="protein sequence ID" value="TFL06849.1"/>
    <property type="molecule type" value="Genomic_DNA"/>
</dbReference>
<dbReference type="Proteomes" id="UP000305067">
    <property type="component" value="Unassembled WGS sequence"/>
</dbReference>
<organism evidence="1 2">
    <name type="scientific">Pterulicium gracile</name>
    <dbReference type="NCBI Taxonomy" id="1884261"/>
    <lineage>
        <taxon>Eukaryota</taxon>
        <taxon>Fungi</taxon>
        <taxon>Dikarya</taxon>
        <taxon>Basidiomycota</taxon>
        <taxon>Agaricomycotina</taxon>
        <taxon>Agaricomycetes</taxon>
        <taxon>Agaricomycetidae</taxon>
        <taxon>Agaricales</taxon>
        <taxon>Pleurotineae</taxon>
        <taxon>Pterulaceae</taxon>
        <taxon>Pterulicium</taxon>
    </lineage>
</organism>
<reference evidence="1 2" key="1">
    <citation type="journal article" date="2019" name="Nat. Ecol. Evol.">
        <title>Megaphylogeny resolves global patterns of mushroom evolution.</title>
        <authorList>
            <person name="Varga T."/>
            <person name="Krizsan K."/>
            <person name="Foldi C."/>
            <person name="Dima B."/>
            <person name="Sanchez-Garcia M."/>
            <person name="Sanchez-Ramirez S."/>
            <person name="Szollosi G.J."/>
            <person name="Szarkandi J.G."/>
            <person name="Papp V."/>
            <person name="Albert L."/>
            <person name="Andreopoulos W."/>
            <person name="Angelini C."/>
            <person name="Antonin V."/>
            <person name="Barry K.W."/>
            <person name="Bougher N.L."/>
            <person name="Buchanan P."/>
            <person name="Buyck B."/>
            <person name="Bense V."/>
            <person name="Catcheside P."/>
            <person name="Chovatia M."/>
            <person name="Cooper J."/>
            <person name="Damon W."/>
            <person name="Desjardin D."/>
            <person name="Finy P."/>
            <person name="Geml J."/>
            <person name="Haridas S."/>
            <person name="Hughes K."/>
            <person name="Justo A."/>
            <person name="Karasinski D."/>
            <person name="Kautmanova I."/>
            <person name="Kiss B."/>
            <person name="Kocsube S."/>
            <person name="Kotiranta H."/>
            <person name="LaButti K.M."/>
            <person name="Lechner B.E."/>
            <person name="Liimatainen K."/>
            <person name="Lipzen A."/>
            <person name="Lukacs Z."/>
            <person name="Mihaltcheva S."/>
            <person name="Morgado L.N."/>
            <person name="Niskanen T."/>
            <person name="Noordeloos M.E."/>
            <person name="Ohm R.A."/>
            <person name="Ortiz-Santana B."/>
            <person name="Ovrebo C."/>
            <person name="Racz N."/>
            <person name="Riley R."/>
            <person name="Savchenko A."/>
            <person name="Shiryaev A."/>
            <person name="Soop K."/>
            <person name="Spirin V."/>
            <person name="Szebenyi C."/>
            <person name="Tomsovsky M."/>
            <person name="Tulloss R.E."/>
            <person name="Uehling J."/>
            <person name="Grigoriev I.V."/>
            <person name="Vagvolgyi C."/>
            <person name="Papp T."/>
            <person name="Martin F.M."/>
            <person name="Miettinen O."/>
            <person name="Hibbett D.S."/>
            <person name="Nagy L.G."/>
        </authorList>
    </citation>
    <scope>NUCLEOTIDE SEQUENCE [LARGE SCALE GENOMIC DNA]</scope>
    <source>
        <strain evidence="1 2">CBS 309.79</strain>
    </source>
</reference>
<name>A0A5C3R2G8_9AGAR</name>
<keyword evidence="2" id="KW-1185">Reference proteome</keyword>
<evidence type="ECO:0000313" key="1">
    <source>
        <dbReference type="EMBL" id="TFL06849.1"/>
    </source>
</evidence>
<protein>
    <submittedName>
        <fullName evidence="1">Uncharacterized protein</fullName>
    </submittedName>
</protein>
<proteinExistence type="predicted"/>
<dbReference type="AlphaFoldDB" id="A0A5C3R2G8"/>
<gene>
    <name evidence="1" type="ORF">BDV98DRAFT_720</name>
</gene>
<sequence length="79" mass="9390">MSTQMFCSNNPRCVWIQSTERHEVTSLRLQEKKTHFRSLTKSHPNEVHQSYGARYGREPIPKYHMPSKVRAFLLFIGQR</sequence>
<evidence type="ECO:0000313" key="2">
    <source>
        <dbReference type="Proteomes" id="UP000305067"/>
    </source>
</evidence>
<accession>A0A5C3R2G8</accession>